<dbReference type="GO" id="GO:0005811">
    <property type="term" value="C:lipid droplet"/>
    <property type="evidence" value="ECO:0007669"/>
    <property type="project" value="UniProtKB-SubCell"/>
</dbReference>
<keyword evidence="5" id="KW-0963">Cytoplasm</keyword>
<dbReference type="GO" id="GO:0034361">
    <property type="term" value="C:very-low-density lipoprotein particle"/>
    <property type="evidence" value="ECO:0007669"/>
    <property type="project" value="UniProtKB-KW"/>
</dbReference>
<dbReference type="GeneTree" id="ENSGT00590000083139"/>
<evidence type="ECO:0000256" key="6">
    <source>
        <dbReference type="ARBA" id="ARBA00022513"/>
    </source>
</evidence>
<keyword evidence="4" id="KW-0813">Transport</keyword>
<keyword evidence="14" id="KW-0443">Lipid metabolism</keyword>
<keyword evidence="11" id="KW-0427">LDL</keyword>
<dbReference type="SUPFAM" id="SSF56968">
    <property type="entry name" value="Lipovitellin-phosvitin complex, beta-sheet shell regions"/>
    <property type="match status" value="2"/>
</dbReference>
<dbReference type="GO" id="GO:0001701">
    <property type="term" value="P:in utero embryonic development"/>
    <property type="evidence" value="ECO:0007669"/>
    <property type="project" value="Ensembl"/>
</dbReference>
<dbReference type="GO" id="GO:0010886">
    <property type="term" value="P:positive regulation of cholesterol storage"/>
    <property type="evidence" value="ECO:0007669"/>
    <property type="project" value="Ensembl"/>
</dbReference>
<dbReference type="GO" id="GO:0033344">
    <property type="term" value="P:cholesterol efflux"/>
    <property type="evidence" value="ECO:0007669"/>
    <property type="project" value="Ensembl"/>
</dbReference>
<evidence type="ECO:0000313" key="23">
    <source>
        <dbReference type="Proteomes" id="UP000291000"/>
    </source>
</evidence>
<evidence type="ECO:0000256" key="10">
    <source>
        <dbReference type="ARBA" id="ARBA00022677"/>
    </source>
</evidence>
<gene>
    <name evidence="22" type="primary">APOB</name>
</gene>
<evidence type="ECO:0000256" key="12">
    <source>
        <dbReference type="ARBA" id="ARBA00022729"/>
    </source>
</evidence>
<dbReference type="GO" id="GO:0030317">
    <property type="term" value="P:flagellated sperm motility"/>
    <property type="evidence" value="ECO:0007669"/>
    <property type="project" value="Ensembl"/>
</dbReference>
<keyword evidence="23" id="KW-1185">Reference proteome</keyword>
<evidence type="ECO:0000256" key="11">
    <source>
        <dbReference type="ARBA" id="ARBA00022710"/>
    </source>
</evidence>
<dbReference type="Pfam" id="PF06448">
    <property type="entry name" value="DUF1081"/>
    <property type="match status" value="1"/>
</dbReference>
<reference evidence="22 23" key="1">
    <citation type="submission" date="2016-04" db="EMBL/GenBank/DDBJ databases">
        <title>Polished mammalian reference genomes with single-molecule sequencing and chromosome conformation capture applied to the Capra hircus genome.</title>
        <authorList>
            <person name="Bickhart D.M."/>
            <person name="Koren S."/>
            <person name="Rosen B."/>
            <person name="Hastie A."/>
            <person name="Liachko I."/>
            <person name="Sullivan S.T."/>
            <person name="Burton J."/>
            <person name="Sayre B.L."/>
            <person name="Huson H.J."/>
            <person name="Lee J."/>
            <person name="Lam E."/>
            <person name="Kelley C.M."/>
            <person name="Hutchison J.L."/>
            <person name="Zhou Y."/>
            <person name="Sun J."/>
            <person name="Crisa A."/>
            <person name="Schwartz J.C."/>
            <person name="Hammond J.A."/>
            <person name="Schroeder S.G."/>
            <person name="Liu G.E."/>
            <person name="Dunham M."/>
            <person name="Shendure J."/>
            <person name="Sonstegard T.S."/>
            <person name="Phillippy A.M."/>
            <person name="Van Tassell C.P."/>
            <person name="Smith T.P."/>
        </authorList>
    </citation>
    <scope>NUCLEOTIDE SEQUENCE [LARGE SCALE GENOMIC DNA]</scope>
</reference>
<comment type="subcellular location">
    <subcellularLocation>
        <location evidence="1">Cytoplasm</location>
    </subcellularLocation>
    <subcellularLocation>
        <location evidence="2">Lipid droplet</location>
    </subcellularLocation>
    <subcellularLocation>
        <location evidence="3">Secreted</location>
    </subcellularLocation>
</comment>
<dbReference type="SMART" id="SM01169">
    <property type="entry name" value="DUF1943"/>
    <property type="match status" value="1"/>
</dbReference>
<dbReference type="InterPro" id="IPR022176">
    <property type="entry name" value="ApoB100_C"/>
</dbReference>
<dbReference type="GO" id="GO:0034374">
    <property type="term" value="P:low-density lipoprotein particle remodeling"/>
    <property type="evidence" value="ECO:0007669"/>
    <property type="project" value="Ensembl"/>
</dbReference>
<dbReference type="Pfam" id="PF12491">
    <property type="entry name" value="ApoB100_C"/>
    <property type="match status" value="1"/>
</dbReference>
<dbReference type="GO" id="GO:0042953">
    <property type="term" value="P:lipoprotein transport"/>
    <property type="evidence" value="ECO:0007669"/>
    <property type="project" value="Ensembl"/>
</dbReference>
<evidence type="ECO:0000313" key="22">
    <source>
        <dbReference type="Ensembl" id="ENSCHIP00000016374.1"/>
    </source>
</evidence>
<keyword evidence="13" id="KW-0445">Lipid transport</keyword>
<dbReference type="GO" id="GO:0048844">
    <property type="term" value="P:artery morphogenesis"/>
    <property type="evidence" value="ECO:0007669"/>
    <property type="project" value="Ensembl"/>
</dbReference>
<accession>A0A452EWI1</accession>
<dbReference type="GO" id="GO:1904646">
    <property type="term" value="P:cellular response to amyloid-beta"/>
    <property type="evidence" value="ECO:0007669"/>
    <property type="project" value="Ensembl"/>
</dbReference>
<dbReference type="GO" id="GO:0042159">
    <property type="term" value="P:lipoprotein catabolic process"/>
    <property type="evidence" value="ECO:0007669"/>
    <property type="project" value="Ensembl"/>
</dbReference>
<evidence type="ECO:0000256" key="16">
    <source>
        <dbReference type="ARBA" id="ARBA00023180"/>
    </source>
</evidence>
<reference evidence="22" key="2">
    <citation type="submission" date="2025-08" db="UniProtKB">
        <authorList>
            <consortium name="Ensembl"/>
        </authorList>
    </citation>
    <scope>IDENTIFICATION</scope>
</reference>
<evidence type="ECO:0000256" key="1">
    <source>
        <dbReference type="ARBA" id="ARBA00004496"/>
    </source>
</evidence>
<dbReference type="Gene3D" id="2.20.80.10">
    <property type="entry name" value="Lipovitellin-phosvitin complex, chain A, domain 4"/>
    <property type="match status" value="1"/>
</dbReference>
<dbReference type="InterPro" id="IPR009454">
    <property type="entry name" value="Lipid_transpt_open_b-sht"/>
</dbReference>
<keyword evidence="6" id="KW-0162">Chylomicron</keyword>
<dbReference type="Gene3D" id="2.30.230.10">
    <property type="entry name" value="Lipovitellin, beta-sheet shell regions, chain A"/>
    <property type="match status" value="1"/>
</dbReference>
<dbReference type="GO" id="GO:0005829">
    <property type="term" value="C:cytosol"/>
    <property type="evidence" value="ECO:0007669"/>
    <property type="project" value="Ensembl"/>
</dbReference>
<dbReference type="PANTHER" id="PTHR13769">
    <property type="entry name" value="APOLIPOPROTEIN B"/>
    <property type="match status" value="1"/>
</dbReference>
<dbReference type="InterPro" id="IPR052418">
    <property type="entry name" value="Apolipoprotein_B"/>
</dbReference>
<dbReference type="InterPro" id="IPR015255">
    <property type="entry name" value="Vitellinogen_open_b-sht"/>
</dbReference>
<keyword evidence="15" id="KW-1207">Sterol metabolism</keyword>
<evidence type="ECO:0000256" key="14">
    <source>
        <dbReference type="ARBA" id="ARBA00023098"/>
    </source>
</evidence>
<evidence type="ECO:0000256" key="2">
    <source>
        <dbReference type="ARBA" id="ARBA00004502"/>
    </source>
</evidence>
<dbReference type="GO" id="GO:0009615">
    <property type="term" value="P:response to virus"/>
    <property type="evidence" value="ECO:0007669"/>
    <property type="project" value="Ensembl"/>
</dbReference>
<dbReference type="GO" id="GO:0008201">
    <property type="term" value="F:heparin binding"/>
    <property type="evidence" value="ECO:0007669"/>
    <property type="project" value="UniProtKB-KW"/>
</dbReference>
<protein>
    <submittedName>
        <fullName evidence="22">Apolipoprotein B</fullName>
    </submittedName>
</protein>
<organism evidence="22 23">
    <name type="scientific">Capra hircus</name>
    <name type="common">Goat</name>
    <dbReference type="NCBI Taxonomy" id="9925"/>
    <lineage>
        <taxon>Eukaryota</taxon>
        <taxon>Metazoa</taxon>
        <taxon>Chordata</taxon>
        <taxon>Craniata</taxon>
        <taxon>Vertebrata</taxon>
        <taxon>Euteleostomi</taxon>
        <taxon>Mammalia</taxon>
        <taxon>Eutheria</taxon>
        <taxon>Laurasiatheria</taxon>
        <taxon>Artiodactyla</taxon>
        <taxon>Ruminantia</taxon>
        <taxon>Pecora</taxon>
        <taxon>Bovidae</taxon>
        <taxon>Caprinae</taxon>
        <taxon>Capra</taxon>
    </lineage>
</organism>
<evidence type="ECO:0000256" key="4">
    <source>
        <dbReference type="ARBA" id="ARBA00022448"/>
    </source>
</evidence>
<comment type="caution">
    <text evidence="19">Lacks conserved residue(s) required for the propagation of feature annotation.</text>
</comment>
<dbReference type="GO" id="GO:0019433">
    <property type="term" value="P:triglyceride catabolic process"/>
    <property type="evidence" value="ECO:0007669"/>
    <property type="project" value="Ensembl"/>
</dbReference>
<dbReference type="FunFam" id="2.30.230.10:FF:000003">
    <property type="entry name" value="Apolipoprotein B"/>
    <property type="match status" value="1"/>
</dbReference>
<dbReference type="InterPro" id="IPR001747">
    <property type="entry name" value="Vitellogenin_N"/>
</dbReference>
<dbReference type="GO" id="GO:0009566">
    <property type="term" value="P:fertilization"/>
    <property type="evidence" value="ECO:0007669"/>
    <property type="project" value="Ensembl"/>
</dbReference>
<dbReference type="Pfam" id="PF09172">
    <property type="entry name" value="Vit_open_b-sht"/>
    <property type="match status" value="1"/>
</dbReference>
<dbReference type="GO" id="GO:0070971">
    <property type="term" value="C:endoplasmic reticulum exit site"/>
    <property type="evidence" value="ECO:0007669"/>
    <property type="project" value="Ensembl"/>
</dbReference>
<dbReference type="GO" id="GO:0048018">
    <property type="term" value="F:receptor ligand activity"/>
    <property type="evidence" value="ECO:0007669"/>
    <property type="project" value="Ensembl"/>
</dbReference>
<evidence type="ECO:0000256" key="5">
    <source>
        <dbReference type="ARBA" id="ARBA00022490"/>
    </source>
</evidence>
<dbReference type="InterPro" id="IPR015816">
    <property type="entry name" value="Vitellinogen_b-sht_N"/>
</dbReference>
<dbReference type="GO" id="GO:0007399">
    <property type="term" value="P:nervous system development"/>
    <property type="evidence" value="ECO:0007669"/>
    <property type="project" value="Ensembl"/>
</dbReference>
<evidence type="ECO:0000256" key="17">
    <source>
        <dbReference type="ARBA" id="ARBA00023221"/>
    </source>
</evidence>
<dbReference type="GO" id="GO:0071402">
    <property type="term" value="P:cellular response to lipoprotein particle stimulus"/>
    <property type="evidence" value="ECO:0007669"/>
    <property type="project" value="Ensembl"/>
</dbReference>
<dbReference type="GO" id="GO:0005543">
    <property type="term" value="F:phospholipid binding"/>
    <property type="evidence" value="ECO:0007669"/>
    <property type="project" value="Ensembl"/>
</dbReference>
<evidence type="ECO:0000256" key="3">
    <source>
        <dbReference type="ARBA" id="ARBA00004613"/>
    </source>
</evidence>
<dbReference type="SUPFAM" id="SSF48431">
    <property type="entry name" value="Lipovitellin-phosvitin complex, superhelical domain"/>
    <property type="match status" value="1"/>
</dbReference>
<sequence>MLTSDFSPRCKCGCGAACGRPSPGASEQRRGQAQTAGGRETPPRLAMGAPRPAVLLLLLLLFLDAASTQARDEVLENVSPSCPKDATRFKHLRKYVYNYEAESSSGVPGTADSRSSTKINCKVELEVPQLCNFILKTSHCTLKEVYGLDPEGKALLKKTKNSEEFAAAMSKYDLKLAVPEGKQVLLYPEKEEPKHILNIKRGIISALLLPPETEEAKQVLFLDTVYGNCSTDFTVKTKKGNVATEISIERNLGKCDHFQPISTGVSPLALIRGMTRPLSTMIGSSQSCRYTLDPRRKHVSEAICNEQHLFLPFSYKNKYGMMAQVTQTLKLEDTPKINSRFFEEGTEAVGLAFESTRSTSPPKHAEAIVKTLQELQKLHVSEQNAQRANLFHKLVTELRGLSSEAVTSLLPKLIEVSSPITLQALIQCGQPQCYTHILQWLKNERANPLLIDAVTYLVALIPEPSAERLREVFNTARVQQSRLTFYALSHVINNYHKTNPTWTQDLLEIADYLSEQIGNDCTGNEDLTYLILRVIGNIGKTMEQLTPKLTSSVLKCIRSEQPSLVIQKAAIQALRKMELSDEVREVLLQTFLDDTSPGDKRLAAYLMLMGSPSQSDISKITQLLPREQNEQVKNFVASHIANILNSEDLYVQDLKSLVEEALKKSQLPTIMDFKKFSQSYQFSKSISLPSLDLVSAKIEGNLIFDPNNYLPKESMLKTTLKVFGFASADLFEIGLEGKGFEPTLEALFGKEGFFPDSVNKALYWVNGRVPDRVSKVLVDHFGYTKDDKHEQDMVNGIMFNVEKLVKDLKSKDFPEARAYLRILGEELGFVRLHDLQLLGKLLLKGVHTLQGIPQMIKELVRKGSTSDLFLHYIFMDNAFELPTGLGLQLQVSSSGIITPGIKAGVKLEVANMQAELVTKPSVSVEFVTNMGIVIPDFARSGVQMNTNFFHETGLEARVVLKAGQLKFIIPSPKRPVRLFSGSNTLHLISTTKTEAIPPLIENRQSWSTCKPFFIGLNYCITGAYSNASSTDSSSYYPLTGDTRFELELKPTGEVEQYSAKAFYELRRDGEALVDMLKLVTQTEGVKQTEATLLFRYNRQSKTLSSELHIPDFDVDLGTVLKVSYDPSKEKKSYKLTLDFQNKKITEVTLTGHISYDRREEGKIKGVISIPRLQAEARSEILSLWSPSKLLLQMDSSATAYGSTISKKVAWRYDGEKIEFEWNTGTNVDTKKATSSFPVDLSGLPKSLHTYANILLDRRVPQTDLTFRRMGSKLVAAASTWLQETSRSLPYAQNIQDQLSGLQELCLQKMKLPNFHIPENLFLKSDGRIKYTLNKNSMEIEIPLPFGGKSSEDLKMFKMIQTPALNFQPLGFHLPSQEFQIPTFTIPHLYPLRLPLLGVLDLSTSIYSNLYNWSASYTGGNTSTDHWSLQAQYHVKADSVVDLLSYHMQGSGKTAYDHRSTLTLSGDGSLHHKFLDSNVKFNHVEKRGNSPASKGLLTFDASSAWGPQISASVHLDSKKKEHLYVKEVKIDGQFRASAFYAKGAYDLSYQRDPATGQLTGESNLRFNSSYVQGTNQITGRYDDGAVSITSTSDLQDGLVKNTASLKYENYELTLKSDTNGKYEDFATSNKVDLTFSKQNALLRSEYQADYKSLRFFTLLSGSLNSHGLELNADIMGTDKINSGAHKATLRIARDGMSTSATTSLKYSPLVLENELNAAVSLSGASLKLTSNGRFREHHAKFSLDGKAAPTEVSLGSAYQAMILGVDSKNIFYFKINQEGLKLSNDIMGSYDEMKLDYTNNLNVVGFSLDFSSKLDNIYSSDKFYKQNFNLQLEPYSLVTTLNSDLKFNALDMTNSGKLRLEPLKLNVGGTIKGAYQNDEIKHIYTLSYADLSASYKADTVAKVQGTEFSHRLSTNIAGLASTVDISTSYNSDSLHFSNAFRSAVAPFTMTIDTHTNGNGKLVLWGQHMGQLYSKFLLKAEPLAFTFSHDYRGSTSHHLTSRRSVTTALDHKVSALLTLAEQTGNWKLRTRLNQNEYSQDFSAYNTKDKVGVELSGRALADLTVLDFPIAVPLVLSESINVIDTLEMRDSVGQPQEFTLVASVKYDKNQNAHTIHLPFFKFLPKYFEKTRVVVIGALEAVQKELKRTHIDQHMRKCIAALNRLSQQVSDYLSTFNWERQVLSAKEKLTAFTENYRMTENDLQIVLDNAKINLNEKLSQLQTYVIQFDQYIEDNYDLHDFKTTVAKIIDQIIEKLKILDEHYHIRVNLVKKIRDLYFFIENFDFNKVGSSTASWIQNMDTKYQIRIQIQEKLQQLKVQIQTVDIHHLAEMFKQQVEAVDIRVLLDQLRTTIPFQRIKEIIEHVKYRVTSLSEGFEVTEEIKAFRVMVHEFIEMYKIDQHIQVLMDKSVQLAQQYKLQETVQKLSSVLQQVKMAEIVEKLIGLTDNALKQLEALSFNQFLEEVNKFLDMLVKKLRSFQYHQFVDETNNKIHEVTQRINDEIQALELPQKAKALRLLVEDARIVVSTYLENLKTTKITLFLDWLQEALSSTSVTYMKAKFQETLEDFRDRVYQMDVRQELQRYLFLVGQVYNTLVTYISDWWALAAKNLTDFAEQYSIQDWAENLKTLVEKGFTVPEIQTTFGTIPAFEISLRALQEATYQTPDFTIPLTDLRIPSFQINFKTLKDVKIPSSFSTPEFTILNTLHVPSFTIDFVEIKIKIIRTIDQMLNSELQWPVPEVYLGNLSGVDTILAGITVPDFHLPEITIPEFVIPNLNLTDFQVSDLHIPDFQLPHISHTIEIPAFGKLYGILKIQSPFFTLDANTDVQNATASENQAEIEASISAKGASRLEMLNFDFQAKAQLSDPTINPLVLKESLRFSSKYLKTEHESEMLWVGNAIEGKSNTMAGIHTEKNTLELSNGVLVKINNQLTLDSNTKYFHKLNIPQLDFSSQADLHSDLKTLLEAGHIAWASSGTASWKLACHDFSDEGTHESQSSFTVEESITSFRLSNKINGKHLRVNQKILYESRFLNFSKFEIQSQAECQHVGRSVLTAKGLALLQEGKAEITGNHDAHLNGKVVGTLKNSLFFSAQPYEMTASTNNEGNLRVSFPLKLTGKIDFLNNYALFLSPSTQEASWQASGRFNQYKYHQNFSAGNNEKSIEAHIGINGEANLDFLNIPLTIPEMTLPYTKLTTPQMKEISLWEKTGLKDFLKTTKQSFDLSVRAQYKKNKDKHSIPVPLNAFYTLIHRNINSFSRLFERVRNQALDFFTKSYNEAKTTFDKYKVEKSLNQQPKIYKIPGYTIPVANIEVSPFTVKMLTFEYMIPKEISTPSITVLGSGIYVPSYTLVLPFLELPTLHVPKELSELSLPEFKVLSTINKILIPALGNITYDFSFKSSIITLNTNIGLYNQSDIVAHFLTSSSSVMDALQYKLEGTSSLTRKRGLKLAAALSLSNRFVEGNHDSTISFTKKNMDASVTTTARVQIPILKMTFKQELHGNTKSKPAVSSVIELKYNFNSPKLLSAAMGAVTHKLTLESLTSYFSIESSTKGSVEGSFGSQGYSGSLASEASTYLNSKGTRSSVTLQGASKADGLWDLKVKENFAGETTLQRIYTIWEQNIKNHLELGGLILTSGEHTSKATLELSLWKISALVQVRAHQPGSLLKINYLGQEVSLNVNTENQKISWKSQVQVHSGSLQNNIQLSNDQEVARFDMAVSLEGHLRFLKDTVLPVYDKSLWDLLKLDVTTSLNRKQYLRAATAVIYTKNPNGYLVSIPMQELDDKFIIPGLKRNNQNSVYVTPTFQVPFTDLQVPSYTLDLSEIEIYKKLSILPLTFNVSTLPKVKFPRVDVLIQYSKPEASSVPFFEITVPAAQLTVSHFTLPKSISVGSTVLDLNAVASNIADFELPTITVPEQTLEIPSMKFSVPAGILVPSFGTLTARFEVASPLYNTTWSAGLKNKGDHVETFLDSTCSSTIQFLEYDLNVVGTHKIEGGMLVYKTNASFAHRDFSAEYEEDGKYQGLGYWNGKVDLNITSPTLTDVCLHYQESENHFSSSVASPAIGTVVIDVKNISNTLLGWNLYYRPQASPDKILNIFKMELRVLELDDEVQIKANWEEGAVSELLSSLKDSVPRATRALYDYVNKYHQEYTGLDLKDASLKLRRGLQDSADQVYQGAMRQIDELDMELQRMARGTTETYQQWKDKAQSLYQELLAQEDRSGFQRLQKKVSDSLIRVTQGYNVTVKRATDLLVDLLNVTRFQLPGRARNYTADELCTVVTQETAKRLSQVHSNIHNGLHILFSYLLYLTEESELYKDLNNKFSFTSMHNQLISMVLEYVKMSIFFSQEIQKALSYLQSTMMTEMLSDLHRSLQDTFQEIERELKRFKEKKLTDFINQTLQNINTIFDIYISFVFRFLKENLDYNFVEFNELIQNKLQVASQELQQLHQYVQALHQEYFDPTTVGWTVKYYEFEEKIVNLIKNLVDVLKDFHSKYAVGAADFASQLSSQIETLIQKYLQEYLRILANAEERGKEKITELSTSAQEVIKSWTIAVKEIISDYHQQFTYKLQEFSDQLSDYCEKFISESKRLIDLSIQNYHMFLNYIMELLKELQSATVNDMSPYIKVAPGEFTITF</sequence>
<dbReference type="Proteomes" id="UP000291000">
    <property type="component" value="Chromosome 11"/>
</dbReference>
<dbReference type="GO" id="GO:0042632">
    <property type="term" value="P:cholesterol homeostasis"/>
    <property type="evidence" value="ECO:0007669"/>
    <property type="project" value="Ensembl"/>
</dbReference>
<dbReference type="EMBL" id="LWLT01000009">
    <property type="status" value="NOT_ANNOTATED_CDS"/>
    <property type="molecule type" value="Genomic_DNA"/>
</dbReference>
<dbReference type="InterPro" id="IPR015819">
    <property type="entry name" value="Lipid_transp_b-sht_shell"/>
</dbReference>
<reference evidence="22" key="3">
    <citation type="submission" date="2025-09" db="UniProtKB">
        <authorList>
            <consortium name="Ensembl"/>
        </authorList>
    </citation>
    <scope>IDENTIFICATION</scope>
</reference>
<dbReference type="OMA" id="FTCAYEN"/>
<dbReference type="GO" id="GO:0008203">
    <property type="term" value="P:cholesterol metabolic process"/>
    <property type="evidence" value="ECO:0007669"/>
    <property type="project" value="UniProtKB-KW"/>
</dbReference>
<dbReference type="GO" id="GO:0034362">
    <property type="term" value="C:low-density lipoprotein particle"/>
    <property type="evidence" value="ECO:0007669"/>
    <property type="project" value="UniProtKB-KW"/>
</dbReference>
<dbReference type="GO" id="GO:0010744">
    <property type="term" value="P:positive regulation of macrophage derived foam cell differentiation"/>
    <property type="evidence" value="ECO:0007669"/>
    <property type="project" value="Ensembl"/>
</dbReference>
<evidence type="ECO:0000256" key="18">
    <source>
        <dbReference type="ARBA" id="ARBA00023313"/>
    </source>
</evidence>
<dbReference type="SMART" id="SM00638">
    <property type="entry name" value="LPD_N"/>
    <property type="match status" value="1"/>
</dbReference>
<evidence type="ECO:0000256" key="8">
    <source>
        <dbReference type="ARBA" id="ARBA00022548"/>
    </source>
</evidence>
<keyword evidence="12" id="KW-0732">Signal</keyword>
<evidence type="ECO:0000256" key="20">
    <source>
        <dbReference type="SAM" id="MobiDB-lite"/>
    </source>
</evidence>
<dbReference type="Ensembl" id="ENSCHIT00000024181.1">
    <property type="protein sequence ID" value="ENSCHIP00000016374.1"/>
    <property type="gene ID" value="ENSCHIG00000016651.1"/>
</dbReference>
<dbReference type="GO" id="GO:0051649">
    <property type="term" value="P:establishment of localization in cell"/>
    <property type="evidence" value="ECO:0007669"/>
    <property type="project" value="Ensembl"/>
</dbReference>
<dbReference type="GO" id="GO:0007283">
    <property type="term" value="P:spermatogenesis"/>
    <property type="evidence" value="ECO:0007669"/>
    <property type="project" value="Ensembl"/>
</dbReference>
<keyword evidence="16" id="KW-0325">Glycoprotein</keyword>
<dbReference type="STRING" id="9925.ENSCHIP00000016374"/>
<evidence type="ECO:0000259" key="21">
    <source>
        <dbReference type="PROSITE" id="PS51211"/>
    </source>
</evidence>
<dbReference type="GO" id="GO:0010628">
    <property type="term" value="P:positive regulation of gene expression"/>
    <property type="evidence" value="ECO:0007669"/>
    <property type="project" value="Ensembl"/>
</dbReference>
<dbReference type="Pfam" id="PF01347">
    <property type="entry name" value="Vitellogenin_N"/>
    <property type="match status" value="1"/>
</dbReference>
<evidence type="ECO:0000256" key="7">
    <source>
        <dbReference type="ARBA" id="ARBA00022525"/>
    </source>
</evidence>
<keyword evidence="9" id="KW-0358">Heparin-binding</keyword>
<dbReference type="GO" id="GO:0006642">
    <property type="term" value="P:triglyceride mobilization"/>
    <property type="evidence" value="ECO:0007669"/>
    <property type="project" value="Ensembl"/>
</dbReference>
<dbReference type="GO" id="GO:0035473">
    <property type="term" value="F:lipase binding"/>
    <property type="evidence" value="ECO:0007669"/>
    <property type="project" value="Ensembl"/>
</dbReference>
<keyword evidence="7" id="KW-0964">Secreted</keyword>
<dbReference type="GO" id="GO:0034383">
    <property type="term" value="P:low-density lipoprotein particle clearance"/>
    <property type="evidence" value="ECO:0007669"/>
    <property type="project" value="Ensembl"/>
</dbReference>
<dbReference type="GO" id="GO:0045540">
    <property type="term" value="P:regulation of cholesterol biosynthetic process"/>
    <property type="evidence" value="ECO:0007669"/>
    <property type="project" value="Ensembl"/>
</dbReference>
<dbReference type="GO" id="GO:0009791">
    <property type="term" value="P:post-embryonic development"/>
    <property type="evidence" value="ECO:0007669"/>
    <property type="project" value="Ensembl"/>
</dbReference>
<evidence type="ECO:0000256" key="19">
    <source>
        <dbReference type="PROSITE-ProRule" id="PRU00557"/>
    </source>
</evidence>
<keyword evidence="17" id="KW-0753">Steroid metabolism</keyword>
<name>A0A452EWI1_CAPHI</name>
<feature type="region of interest" description="Disordered" evidence="20">
    <location>
        <begin position="18"/>
        <end position="46"/>
    </location>
</feature>
<dbReference type="PANTHER" id="PTHR13769:SF1">
    <property type="entry name" value="APOLIPOPROTEIN B-100"/>
    <property type="match status" value="1"/>
</dbReference>
<proteinExistence type="predicted"/>
<dbReference type="GO" id="GO:0043025">
    <property type="term" value="C:neuronal cell body"/>
    <property type="evidence" value="ECO:0007669"/>
    <property type="project" value="Ensembl"/>
</dbReference>
<dbReference type="GO" id="GO:0034359">
    <property type="term" value="C:mature chylomicron"/>
    <property type="evidence" value="ECO:0007669"/>
    <property type="project" value="Ensembl"/>
</dbReference>
<evidence type="ECO:0000256" key="9">
    <source>
        <dbReference type="ARBA" id="ARBA00022674"/>
    </source>
</evidence>
<evidence type="ECO:0000256" key="13">
    <source>
        <dbReference type="ARBA" id="ARBA00023055"/>
    </source>
</evidence>
<keyword evidence="10" id="KW-0551">Lipid droplet</keyword>
<dbReference type="GO" id="GO:0120020">
    <property type="term" value="F:cholesterol transfer activity"/>
    <property type="evidence" value="ECO:0007669"/>
    <property type="project" value="Ensembl"/>
</dbReference>
<evidence type="ECO:0000256" key="15">
    <source>
        <dbReference type="ARBA" id="ARBA00023166"/>
    </source>
</evidence>
<dbReference type="Gene3D" id="1.25.10.20">
    <property type="entry name" value="Vitellinogen, superhelical"/>
    <property type="match status" value="1"/>
</dbReference>
<dbReference type="GO" id="GO:0050750">
    <property type="term" value="F:low-density lipoprotein particle receptor binding"/>
    <property type="evidence" value="ECO:0007669"/>
    <property type="project" value="Ensembl"/>
</dbReference>
<dbReference type="PROSITE" id="PS51211">
    <property type="entry name" value="VITELLOGENIN"/>
    <property type="match status" value="1"/>
</dbReference>
<dbReference type="InterPro" id="IPR011030">
    <property type="entry name" value="Lipovitellin_superhlx_dom"/>
</dbReference>
<keyword evidence="8" id="KW-0153">Cholesterol metabolism</keyword>
<dbReference type="GO" id="GO:0034363">
    <property type="term" value="C:intermediate-density lipoprotein particle"/>
    <property type="evidence" value="ECO:0007669"/>
    <property type="project" value="Ensembl"/>
</dbReference>
<keyword evidence="18" id="KW-0850">VLDL</keyword>
<dbReference type="GO" id="GO:0042158">
    <property type="term" value="P:lipoprotein biosynthetic process"/>
    <property type="evidence" value="ECO:0007669"/>
    <property type="project" value="Ensembl"/>
</dbReference>
<keyword evidence="19" id="KW-1015">Disulfide bond</keyword>
<dbReference type="Bgee" id="ENSCHIG00000016651">
    <property type="expression patterns" value="Expressed in liver and 3 other cell types or tissues"/>
</dbReference>
<feature type="domain" description="Vitellogenin" evidence="21">
    <location>
        <begin position="89"/>
        <end position="715"/>
    </location>
</feature>
<feature type="disulfide bond" evidence="19">
    <location>
        <begin position="229"/>
        <end position="255"/>
    </location>
</feature>